<comment type="caution">
    <text evidence="3">The sequence shown here is derived from an EMBL/GenBank/DDBJ whole genome shotgun (WGS) entry which is preliminary data.</text>
</comment>
<name>A0ABU3Q9H2_9SPHN</name>
<feature type="domain" description="Chorismate mutase" evidence="2">
    <location>
        <begin position="14"/>
        <end position="105"/>
    </location>
</feature>
<organism evidence="3 4">
    <name type="scientific">Sphingosinicella rhizophila</name>
    <dbReference type="NCBI Taxonomy" id="3050082"/>
    <lineage>
        <taxon>Bacteria</taxon>
        <taxon>Pseudomonadati</taxon>
        <taxon>Pseudomonadota</taxon>
        <taxon>Alphaproteobacteria</taxon>
        <taxon>Sphingomonadales</taxon>
        <taxon>Sphingosinicellaceae</taxon>
        <taxon>Sphingosinicella</taxon>
    </lineage>
</organism>
<keyword evidence="4" id="KW-1185">Reference proteome</keyword>
<accession>A0ABU3Q9H2</accession>
<dbReference type="EC" id="5.4.99.5" evidence="1"/>
<dbReference type="EMBL" id="JAVUPU010000006">
    <property type="protein sequence ID" value="MDT9599942.1"/>
    <property type="molecule type" value="Genomic_DNA"/>
</dbReference>
<dbReference type="InterPro" id="IPR002701">
    <property type="entry name" value="CM_II_prokaryot"/>
</dbReference>
<dbReference type="RefSeq" id="WP_315727038.1">
    <property type="nucleotide sequence ID" value="NZ_JAVUPU010000006.1"/>
</dbReference>
<dbReference type="Pfam" id="PF01817">
    <property type="entry name" value="CM_2"/>
    <property type="match status" value="1"/>
</dbReference>
<keyword evidence="3" id="KW-0413">Isomerase</keyword>
<dbReference type="InterPro" id="IPR036263">
    <property type="entry name" value="Chorismate_II_sf"/>
</dbReference>
<evidence type="ECO:0000313" key="4">
    <source>
        <dbReference type="Proteomes" id="UP001259572"/>
    </source>
</evidence>
<proteinExistence type="predicted"/>
<sequence length="240" mass="26165">MVEIKKEPQPQAGTATVKSLESLRSRIDALDEELLALIERRLALSASAATVKEKDATAPLRLRPRREAEILDRLVDHASAAPETLVRRVWRELMAFGLHAQGPIELLIHAPGRNTTVTEHTRARFGSAAAITQVPDVEQCLHAARTREAVAIVELHPLSNWWVELGSEAALRIFDTIGDETGDILALAIGRVSEQDVPPSPLYPIIGMGSLELRRGKGENIRALAAAGHLRLCLSQGTAR</sequence>
<dbReference type="Proteomes" id="UP001259572">
    <property type="component" value="Unassembled WGS sequence"/>
</dbReference>
<protein>
    <recommendedName>
        <fullName evidence="1">chorismate mutase</fullName>
        <ecNumber evidence="1">5.4.99.5</ecNumber>
    </recommendedName>
</protein>
<evidence type="ECO:0000313" key="3">
    <source>
        <dbReference type="EMBL" id="MDT9599942.1"/>
    </source>
</evidence>
<dbReference type="Gene3D" id="1.20.59.10">
    <property type="entry name" value="Chorismate mutase"/>
    <property type="match status" value="1"/>
</dbReference>
<dbReference type="PROSITE" id="PS51168">
    <property type="entry name" value="CHORISMATE_MUT_2"/>
    <property type="match status" value="1"/>
</dbReference>
<reference evidence="3 4" key="1">
    <citation type="submission" date="2023-05" db="EMBL/GenBank/DDBJ databases">
        <authorList>
            <person name="Guo Y."/>
        </authorList>
    </citation>
    <scope>NUCLEOTIDE SEQUENCE [LARGE SCALE GENOMIC DNA]</scope>
    <source>
        <strain evidence="3 4">GR2756</strain>
    </source>
</reference>
<dbReference type="SUPFAM" id="SSF48600">
    <property type="entry name" value="Chorismate mutase II"/>
    <property type="match status" value="1"/>
</dbReference>
<dbReference type="InterPro" id="IPR036979">
    <property type="entry name" value="CM_dom_sf"/>
</dbReference>
<dbReference type="SMART" id="SM00830">
    <property type="entry name" value="CM_2"/>
    <property type="match status" value="1"/>
</dbReference>
<gene>
    <name evidence="3" type="ORF">RQX22_13350</name>
</gene>
<evidence type="ECO:0000256" key="1">
    <source>
        <dbReference type="ARBA" id="ARBA00012404"/>
    </source>
</evidence>
<evidence type="ECO:0000259" key="2">
    <source>
        <dbReference type="PROSITE" id="PS51168"/>
    </source>
</evidence>
<dbReference type="GO" id="GO:0004106">
    <property type="term" value="F:chorismate mutase activity"/>
    <property type="evidence" value="ECO:0007669"/>
    <property type="project" value="UniProtKB-EC"/>
</dbReference>